<dbReference type="Proteomes" id="UP000886786">
    <property type="component" value="Unassembled WGS sequence"/>
</dbReference>
<accession>A0A9D1CY49</accession>
<dbReference type="AlphaFoldDB" id="A0A9D1CY49"/>
<sequence length="208" mass="24726">MDDLTSASQIRLYLDECYEVRKNTKDKIERMKVNLFSPKELREEKRNLKLNLLDVDMEIGKYQKIMDDYVTFDRDTFLNFLTEYFSSVLGESYDLIEGISDNSHKSFDKKYNIILALSDKNLLYEINGDFKTETTVKDFLEPIGNRYICLEDDLKYSLLKYSFLREEFRHFYFLESVADDLIDLKLSGYDDEERLNLVLGNSKVKKLR</sequence>
<dbReference type="EMBL" id="DVFV01000063">
    <property type="protein sequence ID" value="HIQ90633.1"/>
    <property type="molecule type" value="Genomic_DNA"/>
</dbReference>
<name>A0A9D1CY49_9FIRM</name>
<proteinExistence type="predicted"/>
<evidence type="ECO:0000313" key="2">
    <source>
        <dbReference type="Proteomes" id="UP000886786"/>
    </source>
</evidence>
<reference evidence="1" key="1">
    <citation type="submission" date="2020-10" db="EMBL/GenBank/DDBJ databases">
        <authorList>
            <person name="Gilroy R."/>
        </authorList>
    </citation>
    <scope>NUCLEOTIDE SEQUENCE</scope>
    <source>
        <strain evidence="1">CHK147-3167</strain>
    </source>
</reference>
<gene>
    <name evidence="1" type="ORF">IAB27_03275</name>
</gene>
<reference evidence="1" key="2">
    <citation type="journal article" date="2021" name="PeerJ">
        <title>Extensive microbial diversity within the chicken gut microbiome revealed by metagenomics and culture.</title>
        <authorList>
            <person name="Gilroy R."/>
            <person name="Ravi A."/>
            <person name="Getino M."/>
            <person name="Pursley I."/>
            <person name="Horton D.L."/>
            <person name="Alikhan N.F."/>
            <person name="Baker D."/>
            <person name="Gharbi K."/>
            <person name="Hall N."/>
            <person name="Watson M."/>
            <person name="Adriaenssens E.M."/>
            <person name="Foster-Nyarko E."/>
            <person name="Jarju S."/>
            <person name="Secka A."/>
            <person name="Antonio M."/>
            <person name="Oren A."/>
            <person name="Chaudhuri R.R."/>
            <person name="La Ragione R."/>
            <person name="Hildebrand F."/>
            <person name="Pallen M.J."/>
        </authorList>
    </citation>
    <scope>NUCLEOTIDE SEQUENCE</scope>
    <source>
        <strain evidence="1">CHK147-3167</strain>
    </source>
</reference>
<evidence type="ECO:0000313" key="1">
    <source>
        <dbReference type="EMBL" id="HIQ90633.1"/>
    </source>
</evidence>
<comment type="caution">
    <text evidence="1">The sequence shown here is derived from an EMBL/GenBank/DDBJ whole genome shotgun (WGS) entry which is preliminary data.</text>
</comment>
<protein>
    <submittedName>
        <fullName evidence="1">Uncharacterized protein</fullName>
    </submittedName>
</protein>
<organism evidence="1 2">
    <name type="scientific">Candidatus Coprosoma intestinipullorum</name>
    <dbReference type="NCBI Taxonomy" id="2840752"/>
    <lineage>
        <taxon>Bacteria</taxon>
        <taxon>Bacillati</taxon>
        <taxon>Bacillota</taxon>
        <taxon>Bacillota incertae sedis</taxon>
        <taxon>Candidatus Coprosoma</taxon>
    </lineage>
</organism>